<keyword evidence="2" id="KW-0812">Transmembrane</keyword>
<keyword evidence="2" id="KW-0472">Membrane</keyword>
<dbReference type="Gramene" id="Zm00001eb298320_T001">
    <property type="protein sequence ID" value="Zm00001eb298320_P001"/>
    <property type="gene ID" value="Zm00001eb298320"/>
</dbReference>
<feature type="region of interest" description="Disordered" evidence="1">
    <location>
        <begin position="67"/>
        <end position="86"/>
    </location>
</feature>
<feature type="region of interest" description="Disordered" evidence="1">
    <location>
        <begin position="32"/>
        <end position="60"/>
    </location>
</feature>
<feature type="region of interest" description="Disordered" evidence="1">
    <location>
        <begin position="94"/>
        <end position="249"/>
    </location>
</feature>
<dbReference type="InParanoid" id="A0A804UCK6"/>
<evidence type="ECO:0000313" key="4">
    <source>
        <dbReference type="Proteomes" id="UP000007305"/>
    </source>
</evidence>
<keyword evidence="4" id="KW-1185">Reference proteome</keyword>
<evidence type="ECO:0000256" key="2">
    <source>
        <dbReference type="SAM" id="Phobius"/>
    </source>
</evidence>
<accession>A0A804UCK6</accession>
<proteinExistence type="predicted"/>
<dbReference type="Proteomes" id="UP000007305">
    <property type="component" value="Chromosome 7"/>
</dbReference>
<reference evidence="4" key="1">
    <citation type="submission" date="2015-12" db="EMBL/GenBank/DDBJ databases">
        <title>Update maize B73 reference genome by single molecule sequencing technologies.</title>
        <authorList>
            <consortium name="Maize Genome Sequencing Project"/>
            <person name="Ware D."/>
        </authorList>
    </citation>
    <scope>NUCLEOTIDE SEQUENCE [LARGE SCALE GENOMIC DNA]</scope>
    <source>
        <strain evidence="4">cv. B73</strain>
    </source>
</reference>
<organism evidence="3 4">
    <name type="scientific">Zea mays</name>
    <name type="common">Maize</name>
    <dbReference type="NCBI Taxonomy" id="4577"/>
    <lineage>
        <taxon>Eukaryota</taxon>
        <taxon>Viridiplantae</taxon>
        <taxon>Streptophyta</taxon>
        <taxon>Embryophyta</taxon>
        <taxon>Tracheophyta</taxon>
        <taxon>Spermatophyta</taxon>
        <taxon>Magnoliopsida</taxon>
        <taxon>Liliopsida</taxon>
        <taxon>Poales</taxon>
        <taxon>Poaceae</taxon>
        <taxon>PACMAD clade</taxon>
        <taxon>Panicoideae</taxon>
        <taxon>Andropogonodae</taxon>
        <taxon>Andropogoneae</taxon>
        <taxon>Tripsacinae</taxon>
        <taxon>Zea</taxon>
    </lineage>
</organism>
<dbReference type="AlphaFoldDB" id="A0A804UCK6"/>
<protein>
    <submittedName>
        <fullName evidence="3">Uncharacterized protein</fullName>
    </submittedName>
</protein>
<gene>
    <name evidence="3" type="primary">LOC100273230</name>
</gene>
<sequence>MSCHQPQPASAPPRTVHNKLTVHSVRSHKASLFPFPSRGKRRPAFRRHGHHHRARPPRLPRCHCHVRRPLIPHPDDGGGRGQRHHPPELLHARHHVGRQPDRGEGDQGARRGVHPDGAGAGHDVRRHHGDRRPADGGGVARVRRAGPHAGLLHAGVPDRGGAYGVRQPAAHVGGPQREHARRAGPRRHRPGRPGDPRRRRHRDVPDGHGLRAVEDAGWDQRHRRHRPAGCLRHHGRQRHHGRRRRRRRRRIPVRRVRVVGVVGRMTGGWVVAVVVAVVGSFWVW</sequence>
<feature type="transmembrane region" description="Helical" evidence="2">
    <location>
        <begin position="256"/>
        <end position="283"/>
    </location>
</feature>
<evidence type="ECO:0000313" key="3">
    <source>
        <dbReference type="EnsemblPlants" id="Zm00001eb298320_P001"/>
    </source>
</evidence>
<feature type="compositionally biased region" description="Basic residues" evidence="1">
    <location>
        <begin position="38"/>
        <end position="60"/>
    </location>
</feature>
<evidence type="ECO:0000256" key="1">
    <source>
        <dbReference type="SAM" id="MobiDB-lite"/>
    </source>
</evidence>
<feature type="compositionally biased region" description="Basic residues" evidence="1">
    <location>
        <begin position="179"/>
        <end position="202"/>
    </location>
</feature>
<reference evidence="3" key="2">
    <citation type="submission" date="2019-07" db="EMBL/GenBank/DDBJ databases">
        <authorList>
            <person name="Seetharam A."/>
            <person name="Woodhouse M."/>
            <person name="Cannon E."/>
        </authorList>
    </citation>
    <scope>NUCLEOTIDE SEQUENCE [LARGE SCALE GENOMIC DNA]</scope>
    <source>
        <strain evidence="3">cv. B73</strain>
    </source>
</reference>
<dbReference type="OrthoDB" id="686904at2759"/>
<keyword evidence="2" id="KW-1133">Transmembrane helix</keyword>
<reference evidence="3" key="3">
    <citation type="submission" date="2021-05" db="UniProtKB">
        <authorList>
            <consortium name="EnsemblPlants"/>
        </authorList>
    </citation>
    <scope>IDENTIFICATION</scope>
    <source>
        <strain evidence="3">cv. B73</strain>
    </source>
</reference>
<dbReference type="EnsemblPlants" id="Zm00001eb298320_T001">
    <property type="protein sequence ID" value="Zm00001eb298320_P001"/>
    <property type="gene ID" value="Zm00001eb298320"/>
</dbReference>
<feature type="compositionally biased region" description="Basic and acidic residues" evidence="1">
    <location>
        <begin position="203"/>
        <end position="220"/>
    </location>
</feature>
<feature type="compositionally biased region" description="Basic and acidic residues" evidence="1">
    <location>
        <begin position="98"/>
        <end position="109"/>
    </location>
</feature>
<name>A0A804UCK6_MAIZE</name>
<feature type="compositionally biased region" description="Basic residues" evidence="1">
    <location>
        <begin position="221"/>
        <end position="249"/>
    </location>
</feature>